<proteinExistence type="predicted"/>
<evidence type="ECO:0008006" key="3">
    <source>
        <dbReference type="Google" id="ProtNLM"/>
    </source>
</evidence>
<reference evidence="1 2" key="1">
    <citation type="submission" date="2024-02" db="EMBL/GenBank/DDBJ databases">
        <authorList>
            <person name="Daric V."/>
            <person name="Darras S."/>
        </authorList>
    </citation>
    <scope>NUCLEOTIDE SEQUENCE [LARGE SCALE GENOMIC DNA]</scope>
</reference>
<dbReference type="Proteomes" id="UP001642483">
    <property type="component" value="Unassembled WGS sequence"/>
</dbReference>
<sequence>MTTLHFLLSILPPNKPMKINEIEGLYFLDKLKSEVSLWRSSLSFEANSECLQELLLSAQDYSSVRNAIQIIMALPSTTVEAERSFSCMKRVKTWLRSAMTSDRLSDSCVLHCHLERINEEKINRVTSLAGGKRRMDF</sequence>
<evidence type="ECO:0000313" key="1">
    <source>
        <dbReference type="EMBL" id="CAK8676173.1"/>
    </source>
</evidence>
<organism evidence="1 2">
    <name type="scientific">Clavelina lepadiformis</name>
    <name type="common">Light-bulb sea squirt</name>
    <name type="synonym">Ascidia lepadiformis</name>
    <dbReference type="NCBI Taxonomy" id="159417"/>
    <lineage>
        <taxon>Eukaryota</taxon>
        <taxon>Metazoa</taxon>
        <taxon>Chordata</taxon>
        <taxon>Tunicata</taxon>
        <taxon>Ascidiacea</taxon>
        <taxon>Aplousobranchia</taxon>
        <taxon>Clavelinidae</taxon>
        <taxon>Clavelina</taxon>
    </lineage>
</organism>
<evidence type="ECO:0000313" key="2">
    <source>
        <dbReference type="Proteomes" id="UP001642483"/>
    </source>
</evidence>
<dbReference type="EMBL" id="CAWYQH010000024">
    <property type="protein sequence ID" value="CAK8676173.1"/>
    <property type="molecule type" value="Genomic_DNA"/>
</dbReference>
<gene>
    <name evidence="1" type="ORF">CVLEPA_LOCUS5653</name>
</gene>
<dbReference type="PANTHER" id="PTHR45749:SF21">
    <property type="entry name" value="DUF4371 DOMAIN-CONTAINING PROTEIN"/>
    <property type="match status" value="1"/>
</dbReference>
<name>A0ABP0FDK0_CLALP</name>
<accession>A0ABP0FDK0</accession>
<protein>
    <recommendedName>
        <fullName evidence="3">HAT C-terminal dimerisation domain-containing protein</fullName>
    </recommendedName>
</protein>
<keyword evidence="2" id="KW-1185">Reference proteome</keyword>
<comment type="caution">
    <text evidence="1">The sequence shown here is derived from an EMBL/GenBank/DDBJ whole genome shotgun (WGS) entry which is preliminary data.</text>
</comment>
<dbReference type="PANTHER" id="PTHR45749">
    <property type="match status" value="1"/>
</dbReference>